<evidence type="ECO:0000313" key="2">
    <source>
        <dbReference type="EMBL" id="MBK1882016.1"/>
    </source>
</evidence>
<keyword evidence="3" id="KW-1185">Reference proteome</keyword>
<feature type="chain" id="PRO_5037734892" description="Pili assembly chaperone N-terminal domain-containing protein" evidence="1">
    <location>
        <begin position="21"/>
        <end position="185"/>
    </location>
</feature>
<dbReference type="Proteomes" id="UP000603141">
    <property type="component" value="Unassembled WGS sequence"/>
</dbReference>
<dbReference type="RefSeq" id="WP_200268740.1">
    <property type="nucleotide sequence ID" value="NZ_JAENIJ010000007.1"/>
</dbReference>
<comment type="caution">
    <text evidence="2">The sequence shown here is derived from an EMBL/GenBank/DDBJ whole genome shotgun (WGS) entry which is preliminary data.</text>
</comment>
<reference evidence="2" key="1">
    <citation type="submission" date="2021-01" db="EMBL/GenBank/DDBJ databases">
        <title>Modified the classification status of verrucomicrobia.</title>
        <authorList>
            <person name="Feng X."/>
        </authorList>
    </citation>
    <scope>NUCLEOTIDE SEQUENCE</scope>
    <source>
        <strain evidence="2">KCTC 22041</strain>
    </source>
</reference>
<gene>
    <name evidence="2" type="ORF">JIN85_06290</name>
</gene>
<evidence type="ECO:0008006" key="4">
    <source>
        <dbReference type="Google" id="ProtNLM"/>
    </source>
</evidence>
<proteinExistence type="predicted"/>
<dbReference type="EMBL" id="JAENIJ010000007">
    <property type="protein sequence ID" value="MBK1882016.1"/>
    <property type="molecule type" value="Genomic_DNA"/>
</dbReference>
<evidence type="ECO:0000256" key="1">
    <source>
        <dbReference type="SAM" id="SignalP"/>
    </source>
</evidence>
<dbReference type="AlphaFoldDB" id="A0A934S738"/>
<protein>
    <recommendedName>
        <fullName evidence="4">Pili assembly chaperone N-terminal domain-containing protein</fullName>
    </recommendedName>
</protein>
<keyword evidence="1" id="KW-0732">Signal</keyword>
<organism evidence="2 3">
    <name type="scientific">Luteolibacter pohnpeiensis</name>
    <dbReference type="NCBI Taxonomy" id="454153"/>
    <lineage>
        <taxon>Bacteria</taxon>
        <taxon>Pseudomonadati</taxon>
        <taxon>Verrucomicrobiota</taxon>
        <taxon>Verrucomicrobiia</taxon>
        <taxon>Verrucomicrobiales</taxon>
        <taxon>Verrucomicrobiaceae</taxon>
        <taxon>Luteolibacter</taxon>
    </lineage>
</organism>
<evidence type="ECO:0000313" key="3">
    <source>
        <dbReference type="Proteomes" id="UP000603141"/>
    </source>
</evidence>
<name>A0A934S738_9BACT</name>
<feature type="signal peptide" evidence="1">
    <location>
        <begin position="1"/>
        <end position="20"/>
    </location>
</feature>
<sequence length="185" mass="20602">MKYILCFLLVLGLTFSPIWASDLHEVDSDVAIISNSDLGIKLQVELKNNGSLAQISFTKGGETYIVPDSLIVDSGKMISLSRIRVLVLRADPESRSEESPLYRIFFACGASVINESKHYAFNSRDEVWFDFVSSSFASRGRCVSMGDLTGKWNLYSKERDENEVKVETVDSVVNPFGSSIISKIE</sequence>
<accession>A0A934S738</accession>